<keyword evidence="1" id="KW-0614">Plasmid</keyword>
<dbReference type="Proteomes" id="UP000297725">
    <property type="component" value="Unassembled WGS sequence"/>
</dbReference>
<accession>A0AAJ5EGY7</accession>
<evidence type="ECO:0000313" key="2">
    <source>
        <dbReference type="EMBL" id="TFZ42926.1"/>
    </source>
</evidence>
<reference evidence="2 4" key="1">
    <citation type="submission" date="2019-03" db="EMBL/GenBank/DDBJ databases">
        <title>Vagococcus sp. was isolated fron gut of Carduelis flavirostris.</title>
        <authorList>
            <person name="Ge Y."/>
        </authorList>
    </citation>
    <scope>NUCLEOTIDE SEQUENCE [LARGE SCALE GENOMIC DNA]</scope>
    <source>
        <strain evidence="2 4">CF-210</strain>
    </source>
</reference>
<dbReference type="AlphaFoldDB" id="A0AAJ5EGY7"/>
<evidence type="ECO:0000313" key="4">
    <source>
        <dbReference type="Proteomes" id="UP000297725"/>
    </source>
</evidence>
<proteinExistence type="predicted"/>
<evidence type="ECO:0000313" key="1">
    <source>
        <dbReference type="EMBL" id="QCA29711.1"/>
    </source>
</evidence>
<dbReference type="EMBL" id="CP038867">
    <property type="protein sequence ID" value="QCA29711.1"/>
    <property type="molecule type" value="Genomic_DNA"/>
</dbReference>
<keyword evidence="3" id="KW-1185">Reference proteome</keyword>
<reference evidence="1 3" key="2">
    <citation type="submission" date="2019-04" db="EMBL/GenBank/DDBJ databases">
        <authorList>
            <person name="Ge Y."/>
        </authorList>
    </citation>
    <scope>NUCLEOTIDE SEQUENCE [LARGE SCALE GENOMIC DNA]</scope>
    <source>
        <strain evidence="1">CF-49</strain>
        <strain evidence="3">personal::cf-49</strain>
        <plasmid evidence="1 3">punnamed2</plasmid>
    </source>
</reference>
<name>A0AAJ5EGY7_9ENTE</name>
<geneLocation type="plasmid" evidence="1 3">
    <name>punnamed2</name>
</geneLocation>
<gene>
    <name evidence="2" type="ORF">E4031_01445</name>
    <name evidence="1" type="ORF">E4Z98_09700</name>
</gene>
<protein>
    <submittedName>
        <fullName evidence="2">Uncharacterized protein</fullName>
    </submittedName>
</protein>
<dbReference type="Proteomes" id="UP000296883">
    <property type="component" value="Plasmid punnamed2"/>
</dbReference>
<organism evidence="2 4">
    <name type="scientific">Vagococcus xieshaowenii</name>
    <dbReference type="NCBI Taxonomy" id="2562451"/>
    <lineage>
        <taxon>Bacteria</taxon>
        <taxon>Bacillati</taxon>
        <taxon>Bacillota</taxon>
        <taxon>Bacilli</taxon>
        <taxon>Lactobacillales</taxon>
        <taxon>Enterococcaceae</taxon>
        <taxon>Vagococcus</taxon>
    </lineage>
</organism>
<dbReference type="RefSeq" id="WP_135961211.1">
    <property type="nucleotide sequence ID" value="NZ_CP038867.1"/>
</dbReference>
<sequence length="63" mass="7710">MLTLLKAYYLLYLQEKDEKKKQMLEEKIQLIIEDIKQSNYKDLSEEPEWIEICRLFSIKKEGK</sequence>
<evidence type="ECO:0000313" key="3">
    <source>
        <dbReference type="Proteomes" id="UP000296883"/>
    </source>
</evidence>
<dbReference type="GeneID" id="39759717"/>
<dbReference type="EMBL" id="SRHU01000007">
    <property type="protein sequence ID" value="TFZ42926.1"/>
    <property type="molecule type" value="Genomic_DNA"/>
</dbReference>